<feature type="transmembrane region" description="Helical" evidence="6">
    <location>
        <begin position="137"/>
        <end position="157"/>
    </location>
</feature>
<feature type="transmembrane region" description="Helical" evidence="6">
    <location>
        <begin position="196"/>
        <end position="218"/>
    </location>
</feature>
<evidence type="ECO:0000256" key="1">
    <source>
        <dbReference type="ARBA" id="ARBA00004141"/>
    </source>
</evidence>
<keyword evidence="2 6" id="KW-0812">Transmembrane</keyword>
<dbReference type="InterPro" id="IPR004299">
    <property type="entry name" value="MBOAT_fam"/>
</dbReference>
<dbReference type="InterPro" id="IPR051085">
    <property type="entry name" value="MB_O-acyltransferase"/>
</dbReference>
<comment type="subcellular location">
    <subcellularLocation>
        <location evidence="1">Membrane</location>
        <topology evidence="1">Multi-pass membrane protein</topology>
    </subcellularLocation>
</comment>
<dbReference type="PANTHER" id="PTHR13285">
    <property type="entry name" value="ACYLTRANSFERASE"/>
    <property type="match status" value="1"/>
</dbReference>
<feature type="transmembrane region" description="Helical" evidence="6">
    <location>
        <begin position="12"/>
        <end position="29"/>
    </location>
</feature>
<feature type="transmembrane region" description="Helical" evidence="6">
    <location>
        <begin position="100"/>
        <end position="122"/>
    </location>
</feature>
<keyword evidence="7" id="KW-0808">Transferase</keyword>
<dbReference type="EMBL" id="HBUF01237216">
    <property type="protein sequence ID" value="CAG6675594.1"/>
    <property type="molecule type" value="Transcribed_RNA"/>
</dbReference>
<name>A0A8D8Q6F0_9HEMI</name>
<dbReference type="Pfam" id="PF03062">
    <property type="entry name" value="MBOAT"/>
    <property type="match status" value="1"/>
</dbReference>
<evidence type="ECO:0000313" key="7">
    <source>
        <dbReference type="EMBL" id="CAG6625994.1"/>
    </source>
</evidence>
<comment type="similarity">
    <text evidence="5">Belongs to the membrane-bound acyltransferase family. HHAT subfamily.</text>
</comment>
<sequence>MTSSLPRSELVLYFILWTGGVVYSIYNVYSTGRKYYDLNRPGDEFTPGWSWLGGALQDQSDYELESWFEFLYILGPWLVIHLSVSLLIEKILQEALCSWYILVSVLFLWEYIGISLSVFVLLQPCVFYMLRWIGNRSLVWGASLLFLISMMYFNYFLTSEKVSDQQSYMLEMAMYWTHLRCLSLSLDKQQYSVVQYFAYTLYLPTLFLGPHITIYHFHKKPSHTVTLGHRLLNLLFELTRYLFWLFIIRLALHFIYVNALQLQIDFIEDLSGWTMNGLGYCMGQYFHLKYVAIYGITTCVARCENIDAPGVPTCVARVHKYSAMWRYFDRGLYHFLTRYLYHPWCSTNLLSPLCTKLSGSLLCFTFIWLWHGPSHLFVLVWAVLNFVGVSIEALCKEVNQMGVMKRIRTKLGPSNTERVEGVCATPLTILSIMSNIYFFGGMEVGNAYVRYILQGGWLYTVPFIYSLRHVSVTIEQREQKNAIPLDQQCPQVSVGKHRKHK</sequence>
<feature type="transmembrane region" description="Helical" evidence="6">
    <location>
        <begin position="376"/>
        <end position="398"/>
    </location>
</feature>
<feature type="transmembrane region" description="Helical" evidence="6">
    <location>
        <begin position="238"/>
        <end position="257"/>
    </location>
</feature>
<reference evidence="7" key="1">
    <citation type="submission" date="2021-05" db="EMBL/GenBank/DDBJ databases">
        <authorList>
            <person name="Alioto T."/>
            <person name="Alioto T."/>
            <person name="Gomez Garrido J."/>
        </authorList>
    </citation>
    <scope>NUCLEOTIDE SEQUENCE</scope>
</reference>
<dbReference type="GO" id="GO:0005783">
    <property type="term" value="C:endoplasmic reticulum"/>
    <property type="evidence" value="ECO:0007669"/>
    <property type="project" value="TreeGrafter"/>
</dbReference>
<protein>
    <submittedName>
        <fullName evidence="7">Protein-cysteine N-palmitoyltransferase Rasp</fullName>
    </submittedName>
</protein>
<dbReference type="GO" id="GO:0016020">
    <property type="term" value="C:membrane"/>
    <property type="evidence" value="ECO:0007669"/>
    <property type="project" value="UniProtKB-SubCell"/>
</dbReference>
<accession>A0A8D8Q6F0</accession>
<proteinExistence type="inferred from homology"/>
<evidence type="ECO:0000256" key="6">
    <source>
        <dbReference type="SAM" id="Phobius"/>
    </source>
</evidence>
<evidence type="ECO:0000256" key="4">
    <source>
        <dbReference type="ARBA" id="ARBA00023136"/>
    </source>
</evidence>
<evidence type="ECO:0000256" key="5">
    <source>
        <dbReference type="ARBA" id="ARBA00038268"/>
    </source>
</evidence>
<evidence type="ECO:0000256" key="3">
    <source>
        <dbReference type="ARBA" id="ARBA00022989"/>
    </source>
</evidence>
<dbReference type="GO" id="GO:0016409">
    <property type="term" value="F:palmitoyltransferase activity"/>
    <property type="evidence" value="ECO:0007669"/>
    <property type="project" value="TreeGrafter"/>
</dbReference>
<dbReference type="EMBL" id="HBUF01061377">
    <property type="protein sequence ID" value="CAG6625994.1"/>
    <property type="molecule type" value="Transcribed_RNA"/>
</dbReference>
<feature type="transmembrane region" description="Helical" evidence="6">
    <location>
        <begin position="451"/>
        <end position="467"/>
    </location>
</feature>
<organism evidence="7">
    <name type="scientific">Cacopsylla melanoneura</name>
    <dbReference type="NCBI Taxonomy" id="428564"/>
    <lineage>
        <taxon>Eukaryota</taxon>
        <taxon>Metazoa</taxon>
        <taxon>Ecdysozoa</taxon>
        <taxon>Arthropoda</taxon>
        <taxon>Hexapoda</taxon>
        <taxon>Insecta</taxon>
        <taxon>Pterygota</taxon>
        <taxon>Neoptera</taxon>
        <taxon>Paraneoptera</taxon>
        <taxon>Hemiptera</taxon>
        <taxon>Sternorrhyncha</taxon>
        <taxon>Psylloidea</taxon>
        <taxon>Psyllidae</taxon>
        <taxon>Psyllinae</taxon>
        <taxon>Cacopsylla</taxon>
    </lineage>
</organism>
<feature type="transmembrane region" description="Helical" evidence="6">
    <location>
        <begin position="70"/>
        <end position="88"/>
    </location>
</feature>
<dbReference type="EMBL" id="HBUF01341393">
    <property type="protein sequence ID" value="CAG6704045.1"/>
    <property type="molecule type" value="Transcribed_RNA"/>
</dbReference>
<feature type="transmembrane region" description="Helical" evidence="6">
    <location>
        <begin position="349"/>
        <end position="370"/>
    </location>
</feature>
<keyword evidence="3 6" id="KW-1133">Transmembrane helix</keyword>
<dbReference type="PANTHER" id="PTHR13285:SF18">
    <property type="entry name" value="PROTEIN-CYSTEINE N-PALMITOYLTRANSFERASE RASP"/>
    <property type="match status" value="1"/>
</dbReference>
<evidence type="ECO:0000256" key="2">
    <source>
        <dbReference type="ARBA" id="ARBA00022692"/>
    </source>
</evidence>
<dbReference type="AlphaFoldDB" id="A0A8D8Q6F0"/>
<feature type="transmembrane region" description="Helical" evidence="6">
    <location>
        <begin position="419"/>
        <end position="439"/>
    </location>
</feature>
<keyword evidence="4 6" id="KW-0472">Membrane</keyword>